<organism evidence="1 2">
    <name type="scientific">Candidatus Coatesbacteria bacterium 4484_99</name>
    <dbReference type="NCBI Taxonomy" id="1970774"/>
    <lineage>
        <taxon>Bacteria</taxon>
        <taxon>Candidatus Coatesiibacteriota</taxon>
    </lineage>
</organism>
<name>A0A1W9S1K7_9BACT</name>
<proteinExistence type="predicted"/>
<dbReference type="EMBL" id="NATQ01000034">
    <property type="protein sequence ID" value="OQX90684.1"/>
    <property type="molecule type" value="Genomic_DNA"/>
</dbReference>
<comment type="caution">
    <text evidence="1">The sequence shown here is derived from an EMBL/GenBank/DDBJ whole genome shotgun (WGS) entry which is preliminary data.</text>
</comment>
<evidence type="ECO:0000313" key="2">
    <source>
        <dbReference type="Proteomes" id="UP000192611"/>
    </source>
</evidence>
<sequence length="137" mass="15374">MLMLIKYLVFISLQVILALALSFVSNFHSTDYYTNSSGIGKKTPKKSHIGTIMLVEETDPFTPNCDGIKDVVRLTLDGDEGTHVLDLYGVGGDRVYHTESSEPIWYGKDESGRQVRKDAFFYHLIVDGYIYSSAINL</sequence>
<evidence type="ECO:0000313" key="1">
    <source>
        <dbReference type="EMBL" id="OQX90684.1"/>
    </source>
</evidence>
<dbReference type="AlphaFoldDB" id="A0A1W9S1K7"/>
<gene>
    <name evidence="1" type="ORF">B6D57_02315</name>
</gene>
<protein>
    <submittedName>
        <fullName evidence="1">Uncharacterized protein</fullName>
    </submittedName>
</protein>
<accession>A0A1W9S1K7</accession>
<dbReference type="Proteomes" id="UP000192611">
    <property type="component" value="Unassembled WGS sequence"/>
</dbReference>
<reference evidence="2" key="1">
    <citation type="submission" date="2017-03" db="EMBL/GenBank/DDBJ databases">
        <title>Novel pathways for hydrocarbon cycling and metabolic interdependencies in hydrothermal sediment communities.</title>
        <authorList>
            <person name="Dombrowski N."/>
            <person name="Seitz K."/>
            <person name="Teske A."/>
            <person name="Baker B."/>
        </authorList>
    </citation>
    <scope>NUCLEOTIDE SEQUENCE [LARGE SCALE GENOMIC DNA]</scope>
</reference>